<proteinExistence type="predicted"/>
<sequence>MELILSILFIVAIIAITIFGWWYNSPRQKGKRGEMRIHDILMQLPDEYHVMDDVMLKTTNGTTQIDHIVVSKYGVFAIETKNYRGEIYGNDNIQEWKQIIVTKVTYPKKPWKTYTYVTKNQFYNPVKQVVGHMYRIKENLKEWPYLKVIPIVVFTGNADISRVSSAGHVIYDTALLSTIQAYQTSYITDTDIKVVVERLSSKNIREVVDNKTHVRNVKEAKYRTDSKISSGICPQCGGTLVRRTGKYGSFYGCSNYPRCKFTTQ</sequence>
<keyword evidence="1" id="KW-0472">Membrane</keyword>
<protein>
    <submittedName>
        <fullName evidence="3">DNA topoisomerase 1</fullName>
        <ecNumber evidence="3">5.99.1.2</ecNumber>
    </submittedName>
</protein>
<name>A0A1D3UEU3_TANFO</name>
<dbReference type="RefSeq" id="WP_074449410.1">
    <property type="nucleotide sequence ID" value="NZ_FMMM01000019.1"/>
</dbReference>
<keyword evidence="3" id="KW-0413">Isomerase</keyword>
<dbReference type="PROSITE" id="PS50965">
    <property type="entry name" value="NERD"/>
    <property type="match status" value="1"/>
</dbReference>
<dbReference type="Pfam" id="PF08378">
    <property type="entry name" value="NERD"/>
    <property type="match status" value="1"/>
</dbReference>
<keyword evidence="1" id="KW-1133">Transmembrane helix</keyword>
<keyword evidence="1" id="KW-0812">Transmembrane</keyword>
<accession>A0A1D3UEU3</accession>
<feature type="transmembrane region" description="Helical" evidence="1">
    <location>
        <begin position="6"/>
        <end position="23"/>
    </location>
</feature>
<dbReference type="Proteomes" id="UP000182057">
    <property type="component" value="Unassembled WGS sequence"/>
</dbReference>
<dbReference type="GO" id="GO:0003677">
    <property type="term" value="F:DNA binding"/>
    <property type="evidence" value="ECO:0007669"/>
    <property type="project" value="InterPro"/>
</dbReference>
<dbReference type="OrthoDB" id="9813328at2"/>
<dbReference type="SUPFAM" id="SSF57783">
    <property type="entry name" value="Zinc beta-ribbon"/>
    <property type="match status" value="1"/>
</dbReference>
<evidence type="ECO:0000313" key="4">
    <source>
        <dbReference type="Proteomes" id="UP000182057"/>
    </source>
</evidence>
<dbReference type="Pfam" id="PF01396">
    <property type="entry name" value="Zn_ribbon_Top1"/>
    <property type="match status" value="1"/>
</dbReference>
<dbReference type="AlphaFoldDB" id="A0A1D3UEU3"/>
<dbReference type="InterPro" id="IPR013498">
    <property type="entry name" value="Topo_IA_Znf"/>
</dbReference>
<evidence type="ECO:0000259" key="2">
    <source>
        <dbReference type="PROSITE" id="PS50965"/>
    </source>
</evidence>
<evidence type="ECO:0000256" key="1">
    <source>
        <dbReference type="SAM" id="Phobius"/>
    </source>
</evidence>
<dbReference type="GO" id="GO:0005694">
    <property type="term" value="C:chromosome"/>
    <property type="evidence" value="ECO:0007669"/>
    <property type="project" value="InterPro"/>
</dbReference>
<dbReference type="GO" id="GO:0006265">
    <property type="term" value="P:DNA topological change"/>
    <property type="evidence" value="ECO:0007669"/>
    <property type="project" value="InterPro"/>
</dbReference>
<dbReference type="EC" id="5.99.1.2" evidence="3"/>
<dbReference type="Gene3D" id="3.30.65.10">
    <property type="entry name" value="Bacterial Topoisomerase I, domain 1"/>
    <property type="match status" value="1"/>
</dbReference>
<dbReference type="InterPro" id="IPR011528">
    <property type="entry name" value="NERD"/>
</dbReference>
<feature type="domain" description="NERD" evidence="2">
    <location>
        <begin position="29"/>
        <end position="159"/>
    </location>
</feature>
<organism evidence="3 4">
    <name type="scientific">Tannerella forsythia</name>
    <name type="common">Bacteroides forsythus</name>
    <dbReference type="NCBI Taxonomy" id="28112"/>
    <lineage>
        <taxon>Bacteria</taxon>
        <taxon>Pseudomonadati</taxon>
        <taxon>Bacteroidota</taxon>
        <taxon>Bacteroidia</taxon>
        <taxon>Bacteroidales</taxon>
        <taxon>Tannerellaceae</taxon>
        <taxon>Tannerella</taxon>
    </lineage>
</organism>
<dbReference type="EMBL" id="FMMM01000019">
    <property type="protein sequence ID" value="SCQ18647.1"/>
    <property type="molecule type" value="Genomic_DNA"/>
</dbReference>
<evidence type="ECO:0000313" key="3">
    <source>
        <dbReference type="EMBL" id="SCQ18647.1"/>
    </source>
</evidence>
<gene>
    <name evidence="3" type="primary">topA_1</name>
    <name evidence="3" type="ORF">TFUB20_00419</name>
</gene>
<reference evidence="3 4" key="1">
    <citation type="submission" date="2016-09" db="EMBL/GenBank/DDBJ databases">
        <authorList>
            <person name="Capua I."/>
            <person name="De Benedictis P."/>
            <person name="Joannis T."/>
            <person name="Lombin L.H."/>
            <person name="Cattoli G."/>
        </authorList>
    </citation>
    <scope>NUCLEOTIDE SEQUENCE [LARGE SCALE GENOMIC DNA]</scope>
    <source>
        <strain evidence="3 4">UB20</strain>
    </source>
</reference>
<dbReference type="GO" id="GO:0003916">
    <property type="term" value="F:DNA topoisomerase activity"/>
    <property type="evidence" value="ECO:0007669"/>
    <property type="project" value="InterPro"/>
</dbReference>